<evidence type="ECO:0000313" key="9">
    <source>
        <dbReference type="EMBL" id="JAB93925.1"/>
    </source>
</evidence>
<dbReference type="InterPro" id="IPR001199">
    <property type="entry name" value="Cyt_B5-like_heme/steroid-bd"/>
</dbReference>
<gene>
    <name evidence="9" type="primary">CYB5</name>
</gene>
<comment type="subcellular location">
    <subcellularLocation>
        <location evidence="1">Membrane</location>
    </subcellularLocation>
</comment>
<evidence type="ECO:0000256" key="1">
    <source>
        <dbReference type="ARBA" id="ARBA00004370"/>
    </source>
</evidence>
<protein>
    <submittedName>
        <fullName evidence="9">Cytochrome b5</fullName>
    </submittedName>
</protein>
<dbReference type="PROSITE" id="PS50255">
    <property type="entry name" value="CYTOCHROME_B5_2"/>
    <property type="match status" value="1"/>
</dbReference>
<evidence type="ECO:0000256" key="3">
    <source>
        <dbReference type="ARBA" id="ARBA00022692"/>
    </source>
</evidence>
<reference evidence="9" key="2">
    <citation type="journal article" date="2014" name="BMC Genomics">
        <title>A genomic perspective to assessing quality of mass-reared SIT flies used in Mediterranean fruit fly (Ceratitis capitata) eradication in California.</title>
        <authorList>
            <person name="Calla B."/>
            <person name="Hall B."/>
            <person name="Hou S."/>
            <person name="Geib S.M."/>
        </authorList>
    </citation>
    <scope>NUCLEOTIDE SEQUENCE</scope>
</reference>
<reference evidence="9" key="1">
    <citation type="submission" date="2013-07" db="EMBL/GenBank/DDBJ databases">
        <authorList>
            <person name="Geib S."/>
        </authorList>
    </citation>
    <scope>NUCLEOTIDE SEQUENCE</scope>
</reference>
<dbReference type="FunFam" id="3.10.120.10:FF:000002">
    <property type="entry name" value="Cytochrome b5 type B"/>
    <property type="match status" value="1"/>
</dbReference>
<dbReference type="SMART" id="SM01117">
    <property type="entry name" value="Cyt-b5"/>
    <property type="match status" value="1"/>
</dbReference>
<dbReference type="PRINTS" id="PR00363">
    <property type="entry name" value="CYTOCHROMEB5"/>
</dbReference>
<evidence type="ECO:0000256" key="4">
    <source>
        <dbReference type="ARBA" id="ARBA00022723"/>
    </source>
</evidence>
<dbReference type="Pfam" id="PF00173">
    <property type="entry name" value="Cyt-b5"/>
    <property type="match status" value="1"/>
</dbReference>
<keyword evidence="5" id="KW-0408">Iron</keyword>
<evidence type="ECO:0000256" key="6">
    <source>
        <dbReference type="ARBA" id="ARBA00023136"/>
    </source>
</evidence>
<evidence type="ECO:0000256" key="5">
    <source>
        <dbReference type="ARBA" id="ARBA00023004"/>
    </source>
</evidence>
<dbReference type="GO" id="GO:0046872">
    <property type="term" value="F:metal ion binding"/>
    <property type="evidence" value="ECO:0007669"/>
    <property type="project" value="UniProtKB-KW"/>
</dbReference>
<dbReference type="SUPFAM" id="SSF55856">
    <property type="entry name" value="Cytochrome b5-like heme/steroid binding domain"/>
    <property type="match status" value="1"/>
</dbReference>
<evidence type="ECO:0000259" key="8">
    <source>
        <dbReference type="PROSITE" id="PS50255"/>
    </source>
</evidence>
<dbReference type="EMBL" id="GAMC01012630">
    <property type="protein sequence ID" value="JAB93925.1"/>
    <property type="molecule type" value="mRNA"/>
</dbReference>
<dbReference type="PANTHER" id="PTHR19359:SF14">
    <property type="entry name" value="CYTOCHROME B5 A"/>
    <property type="match status" value="1"/>
</dbReference>
<keyword evidence="3" id="KW-0812">Transmembrane</keyword>
<dbReference type="Gene3D" id="3.10.120.10">
    <property type="entry name" value="Cytochrome b5-like heme/steroid binding domain"/>
    <property type="match status" value="1"/>
</dbReference>
<dbReference type="GO" id="GO:0016020">
    <property type="term" value="C:membrane"/>
    <property type="evidence" value="ECO:0007669"/>
    <property type="project" value="UniProtKB-SubCell"/>
</dbReference>
<name>W8AY28_CERCA</name>
<dbReference type="PANTHER" id="PTHR19359">
    <property type="entry name" value="CYTOCHROME B5"/>
    <property type="match status" value="1"/>
</dbReference>
<sequence>MDNFKLVTLEELKKHNKPDDLWIAIEGKVYNVTKFRNEHPGGEETLDEVGGLNATVQFNEVGHSQEAKQMLKKYYVGHLVSGEESAAQTAISTSPTPSLLPQLPETTTTLQSEQSQSSIVAIPETVVTNATGKVLAPPAKQCCVVA</sequence>
<evidence type="ECO:0000256" key="7">
    <source>
        <dbReference type="ARBA" id="ARBA00038168"/>
    </source>
</evidence>
<dbReference type="GO" id="GO:0020037">
    <property type="term" value="F:heme binding"/>
    <property type="evidence" value="ECO:0007669"/>
    <property type="project" value="TreeGrafter"/>
</dbReference>
<proteinExistence type="evidence at transcript level"/>
<comment type="similarity">
    <text evidence="7">Belongs to the cytochrome b5 family.</text>
</comment>
<accession>W8AY28</accession>
<keyword evidence="4" id="KW-0479">Metal-binding</keyword>
<dbReference type="OrthoDB" id="260519at2759"/>
<keyword evidence="2" id="KW-0349">Heme</keyword>
<organism evidence="9">
    <name type="scientific">Ceratitis capitata</name>
    <name type="common">Mediterranean fruit fly</name>
    <name type="synonym">Tephritis capitata</name>
    <dbReference type="NCBI Taxonomy" id="7213"/>
    <lineage>
        <taxon>Eukaryota</taxon>
        <taxon>Metazoa</taxon>
        <taxon>Ecdysozoa</taxon>
        <taxon>Arthropoda</taxon>
        <taxon>Hexapoda</taxon>
        <taxon>Insecta</taxon>
        <taxon>Pterygota</taxon>
        <taxon>Neoptera</taxon>
        <taxon>Endopterygota</taxon>
        <taxon>Diptera</taxon>
        <taxon>Brachycera</taxon>
        <taxon>Muscomorpha</taxon>
        <taxon>Tephritoidea</taxon>
        <taxon>Tephritidae</taxon>
        <taxon>Ceratitis</taxon>
        <taxon>Ceratitis</taxon>
    </lineage>
</organism>
<dbReference type="InterPro" id="IPR050668">
    <property type="entry name" value="Cytochrome_b5"/>
</dbReference>
<feature type="domain" description="Cytochrome b5 heme-binding" evidence="8">
    <location>
        <begin position="4"/>
        <end position="80"/>
    </location>
</feature>
<dbReference type="InterPro" id="IPR036400">
    <property type="entry name" value="Cyt_B5-like_heme/steroid_sf"/>
</dbReference>
<evidence type="ECO:0000256" key="2">
    <source>
        <dbReference type="ARBA" id="ARBA00022617"/>
    </source>
</evidence>
<dbReference type="AlphaFoldDB" id="W8AY28"/>
<keyword evidence="6" id="KW-0472">Membrane</keyword>